<dbReference type="OMA" id="TMEPPEI"/>
<accession>D8QJH3</accession>
<name>D8QJH3_SCHCM</name>
<feature type="region of interest" description="Disordered" evidence="1">
    <location>
        <begin position="825"/>
        <end position="969"/>
    </location>
</feature>
<feature type="compositionally biased region" description="Low complexity" evidence="1">
    <location>
        <begin position="248"/>
        <end position="263"/>
    </location>
</feature>
<feature type="compositionally biased region" description="Low complexity" evidence="1">
    <location>
        <begin position="573"/>
        <end position="587"/>
    </location>
</feature>
<sequence>MSPTPISPFSINSQASEATSDEIPDLGAFQSVFREFTHLHSVSQRLLRVQGSSDDGLSSLHVPTDREVATTDHELSSIDRELSSIDRELAGVDHEHGNASHDRASTDRDRQSTILSSLAPRSTDSPDFSTVWARQPIAQYLESRTASVDPEAFAAMNPDRFAPVGHHTYTASVDSNALTASSDARTTSSDARTTSIKLDTLTPTDVVGRGAFAPGRDPDAFTPSSYAASIELEVHTASSGAPSPPRSATPTSTAEGGTESLSVTEEEDEDVEGEEDEEEDEDTEEDELGTEEDEEAEDEGGRTILIAEEYRGGRGGYDGDGPTNYGAYDDASSVTDDTDSVAEDDTTRPSLGYLDEVLSFLAAERTRAAAQREARLNSASVDAEGEAAPAPEGRSQALDGRTAGPASSSLTAGEPSSIDLPEGYRQLQEALASRERRRHKRKKSRTLLAAFIVGAAVVSSSSAGKGMSSGSGGKGLSLGKDVSSSNASAKKTGKTSRLASALSSHASKSTPTLVSGTSTIIGSTAGGSTTGLMNVTPDGLEAATTPATPSRRRKLKGRAHSVEVSTHANDHSTPNNPNTTTNATPTDPAKARAARLTALAAHLSRAFPANAAAVEKQARRLALGPIAGMNVGANLDAGAPLVGTSEDAVVHVFIDHSNILIGLLNWLKKTRPTRGRTDGKRSQTDSGLSSPRKRPKNPIAESSSDNKDPKTKIKSTATVPPGSPLKKGALLPSAMPATPPRGRPLPQIPTINPNTVATPLTRRPSRHLSHAALALILERGRPCRWRECVASSPLYQPMDGAREAGYRVTVFRRVPVEVEVRQAAESGRFEERRDRVSRSPTKSKRASWYAEGVHGAGKETRLAAPREKEGKHRRHASVDRPVTTQTARHASPVKSRHARFGSVGNAHGVLQHTNTSPSVMMGRKKPGHSRGVSMGDARGMATGEGRMDAGTSRVAAAEGSGSGSGTPSRLKYREQGVDELLQLKLHQAMAEAEEEAMRAFLSAESNINKRTSVSLAEAALHPAPPGGTIVLATGDGNPGDYPPFSAFAGSDASPSGADVRAAGFPGTVRAALRRGWTVELVAWAGGLSGAWRAMLEEERQRPKAGEEERFKIVELEPYAEWLWEEGWFEG</sequence>
<evidence type="ECO:0000313" key="2">
    <source>
        <dbReference type="EMBL" id="EFI92091.1"/>
    </source>
</evidence>
<reference evidence="2 3" key="1">
    <citation type="journal article" date="2010" name="Nat. Biotechnol.">
        <title>Genome sequence of the model mushroom Schizophyllum commune.</title>
        <authorList>
            <person name="Ohm R.A."/>
            <person name="de Jong J.F."/>
            <person name="Lugones L.G."/>
            <person name="Aerts A."/>
            <person name="Kothe E."/>
            <person name="Stajich J.E."/>
            <person name="de Vries R.P."/>
            <person name="Record E."/>
            <person name="Levasseur A."/>
            <person name="Baker S.E."/>
            <person name="Bartholomew K.A."/>
            <person name="Coutinho P.M."/>
            <person name="Erdmann S."/>
            <person name="Fowler T.J."/>
            <person name="Gathman A.C."/>
            <person name="Lombard V."/>
            <person name="Henrissat B."/>
            <person name="Knabe N."/>
            <person name="Kuees U."/>
            <person name="Lilly W.W."/>
            <person name="Lindquist E."/>
            <person name="Lucas S."/>
            <person name="Magnuson J.K."/>
            <person name="Piumi F."/>
            <person name="Raudaskoski M."/>
            <person name="Salamov A."/>
            <person name="Schmutz J."/>
            <person name="Schwarze F.W.M.R."/>
            <person name="vanKuyk P.A."/>
            <person name="Horton J.S."/>
            <person name="Grigoriev I.V."/>
            <person name="Woesten H.A.B."/>
        </authorList>
    </citation>
    <scope>NUCLEOTIDE SEQUENCE [LARGE SCALE GENOMIC DNA]</scope>
    <source>
        <strain evidence="3">H4-8 / FGSC 9210</strain>
    </source>
</reference>
<feature type="region of interest" description="Disordered" evidence="1">
    <location>
        <begin position="92"/>
        <end position="112"/>
    </location>
</feature>
<dbReference type="CDD" id="cd18724">
    <property type="entry name" value="PIN_LabA-like"/>
    <property type="match status" value="1"/>
</dbReference>
<dbReference type="InParanoid" id="D8QJH3"/>
<evidence type="ECO:0000313" key="3">
    <source>
        <dbReference type="Proteomes" id="UP000007431"/>
    </source>
</evidence>
<feature type="compositionally biased region" description="Pro residues" evidence="1">
    <location>
        <begin position="737"/>
        <end position="747"/>
    </location>
</feature>
<dbReference type="HOGENOM" id="CLU_279150_0_0_1"/>
<feature type="compositionally biased region" description="Low complexity" evidence="1">
    <location>
        <begin position="496"/>
        <end position="514"/>
    </location>
</feature>
<feature type="compositionally biased region" description="Polar residues" evidence="1">
    <location>
        <begin position="749"/>
        <end position="758"/>
    </location>
</feature>
<dbReference type="AlphaFoldDB" id="D8QJH3"/>
<protein>
    <submittedName>
        <fullName evidence="2">Uncharacterized protein</fullName>
    </submittedName>
</protein>
<dbReference type="VEuPathDB" id="FungiDB:SCHCODRAFT_02602944"/>
<feature type="compositionally biased region" description="Acidic residues" evidence="1">
    <location>
        <begin position="264"/>
        <end position="298"/>
    </location>
</feature>
<evidence type="ECO:0000256" key="1">
    <source>
        <dbReference type="SAM" id="MobiDB-lite"/>
    </source>
</evidence>
<feature type="region of interest" description="Disordered" evidence="1">
    <location>
        <begin position="368"/>
        <end position="423"/>
    </location>
</feature>
<dbReference type="STRING" id="578458.D8QJH3"/>
<dbReference type="EMBL" id="GL377314">
    <property type="protein sequence ID" value="EFI92091.1"/>
    <property type="molecule type" value="Genomic_DNA"/>
</dbReference>
<feature type="region of interest" description="Disordered" evidence="1">
    <location>
        <begin position="235"/>
        <end position="348"/>
    </location>
</feature>
<feature type="region of interest" description="Disordered" evidence="1">
    <location>
        <begin position="671"/>
        <end position="763"/>
    </location>
</feature>
<feature type="compositionally biased region" description="Basic and acidic residues" evidence="1">
    <location>
        <begin position="92"/>
        <end position="111"/>
    </location>
</feature>
<feature type="compositionally biased region" description="Basic and acidic residues" evidence="1">
    <location>
        <begin position="825"/>
        <end position="837"/>
    </location>
</feature>
<dbReference type="Proteomes" id="UP000007431">
    <property type="component" value="Unassembled WGS sequence"/>
</dbReference>
<feature type="region of interest" description="Disordered" evidence="1">
    <location>
        <begin position="564"/>
        <end position="587"/>
    </location>
</feature>
<feature type="compositionally biased region" description="Gly residues" evidence="1">
    <location>
        <begin position="467"/>
        <end position="476"/>
    </location>
</feature>
<proteinExistence type="predicted"/>
<feature type="region of interest" description="Disordered" evidence="1">
    <location>
        <begin position="461"/>
        <end position="514"/>
    </location>
</feature>
<keyword evidence="3" id="KW-1185">Reference proteome</keyword>
<organism evidence="3">
    <name type="scientific">Schizophyllum commune (strain H4-8 / FGSC 9210)</name>
    <name type="common">Split gill fungus</name>
    <dbReference type="NCBI Taxonomy" id="578458"/>
    <lineage>
        <taxon>Eukaryota</taxon>
        <taxon>Fungi</taxon>
        <taxon>Dikarya</taxon>
        <taxon>Basidiomycota</taxon>
        <taxon>Agaricomycotina</taxon>
        <taxon>Agaricomycetes</taxon>
        <taxon>Agaricomycetidae</taxon>
        <taxon>Agaricales</taxon>
        <taxon>Schizophyllaceae</taxon>
        <taxon>Schizophyllum</taxon>
    </lineage>
</organism>
<dbReference type="eggNOG" id="ENOG502S3QT">
    <property type="taxonomic scope" value="Eukaryota"/>
</dbReference>
<feature type="compositionally biased region" description="Basic and acidic residues" evidence="1">
    <location>
        <begin position="856"/>
        <end position="870"/>
    </location>
</feature>
<gene>
    <name evidence="2" type="ORF">SCHCODRAFT_258762</name>
</gene>